<name>A0A553NFI2_TIGCA</name>
<dbReference type="PANTHER" id="PTHR12461:SF95">
    <property type="entry name" value="JMJC DOMAIN-CONTAINING PROTEIN"/>
    <property type="match status" value="1"/>
</dbReference>
<sequence length="362" mass="42001">MADVDPVASVCAAYTEIPRVSFVDLSTPEFIERYFLQAKPVVITGATETWPARDWTIANLMERVGQNEVWIRGKTNQDRYRQGKAYTIRKDTFDNYCQDLLRSNARARSSYLAVASMQMAFPQLLDEVPFPQYMTETSTKLHLGPYMWVALKGHYEFCHFDPDDNFLVMIQGRKKIRLFGYDIDSLYPNPLGSHGKTVQSQVICDEPDLVSFPKFAHAKCEHCILYPGEMLFIPAFYWHQVSALDSGISLNMFYGDGGESQYVRKILRPPYRAHFEYWLLNVVEQNRSQPSFERILSRLPEVLAHFFMKQWHDTAESDLIQTCVEIIRQHCHIQELPPKNDQSKFPPMLKIRGLLHRDGTKT</sequence>
<proteinExistence type="predicted"/>
<dbReference type="GO" id="GO:0051864">
    <property type="term" value="F:histone H3K36 demethylase activity"/>
    <property type="evidence" value="ECO:0007669"/>
    <property type="project" value="TreeGrafter"/>
</dbReference>
<dbReference type="AlphaFoldDB" id="A0A553NFI2"/>
<dbReference type="Proteomes" id="UP000318571">
    <property type="component" value="Chromosome 10"/>
</dbReference>
<dbReference type="InterPro" id="IPR003347">
    <property type="entry name" value="JmjC_dom"/>
</dbReference>
<evidence type="ECO:0000259" key="1">
    <source>
        <dbReference type="PROSITE" id="PS51184"/>
    </source>
</evidence>
<dbReference type="PANTHER" id="PTHR12461">
    <property type="entry name" value="HYPOXIA-INDUCIBLE FACTOR 1 ALPHA INHIBITOR-RELATED"/>
    <property type="match status" value="1"/>
</dbReference>
<feature type="domain" description="JmjC" evidence="1">
    <location>
        <begin position="117"/>
        <end position="271"/>
    </location>
</feature>
<comment type="caution">
    <text evidence="2">The sequence shown here is derived from an EMBL/GenBank/DDBJ whole genome shotgun (WGS) entry which is preliminary data.</text>
</comment>
<organism evidence="2 3">
    <name type="scientific">Tigriopus californicus</name>
    <name type="common">Marine copepod</name>
    <dbReference type="NCBI Taxonomy" id="6832"/>
    <lineage>
        <taxon>Eukaryota</taxon>
        <taxon>Metazoa</taxon>
        <taxon>Ecdysozoa</taxon>
        <taxon>Arthropoda</taxon>
        <taxon>Crustacea</taxon>
        <taxon>Multicrustacea</taxon>
        <taxon>Hexanauplia</taxon>
        <taxon>Copepoda</taxon>
        <taxon>Harpacticoida</taxon>
        <taxon>Harpacticidae</taxon>
        <taxon>Tigriopus</taxon>
    </lineage>
</organism>
<accession>A0A553NFI2</accession>
<dbReference type="GO" id="GO:0005634">
    <property type="term" value="C:nucleus"/>
    <property type="evidence" value="ECO:0007669"/>
    <property type="project" value="TreeGrafter"/>
</dbReference>
<dbReference type="STRING" id="6832.A0A553NFI2"/>
<dbReference type="Pfam" id="PF13621">
    <property type="entry name" value="Cupin_8"/>
    <property type="match status" value="1"/>
</dbReference>
<dbReference type="OrthoDB" id="47172at2759"/>
<protein>
    <recommendedName>
        <fullName evidence="1">JmjC domain-containing protein</fullName>
    </recommendedName>
</protein>
<dbReference type="PROSITE" id="PS51184">
    <property type="entry name" value="JMJC"/>
    <property type="match status" value="1"/>
</dbReference>
<dbReference type="EMBL" id="VCGU01000458">
    <property type="protein sequence ID" value="TRY64207.1"/>
    <property type="molecule type" value="Genomic_DNA"/>
</dbReference>
<gene>
    <name evidence="2" type="ORF">TCAL_11500</name>
</gene>
<keyword evidence="3" id="KW-1185">Reference proteome</keyword>
<evidence type="ECO:0000313" key="2">
    <source>
        <dbReference type="EMBL" id="TRY64207.1"/>
    </source>
</evidence>
<reference evidence="2 3" key="1">
    <citation type="journal article" date="2018" name="Nat. Ecol. Evol.">
        <title>Genomic signatures of mitonuclear coevolution across populations of Tigriopus californicus.</title>
        <authorList>
            <person name="Barreto F.S."/>
            <person name="Watson E.T."/>
            <person name="Lima T.G."/>
            <person name="Willett C.S."/>
            <person name="Edmands S."/>
            <person name="Li W."/>
            <person name="Burton R.S."/>
        </authorList>
    </citation>
    <scope>NUCLEOTIDE SEQUENCE [LARGE SCALE GENOMIC DNA]</scope>
    <source>
        <strain evidence="2 3">San Diego</strain>
    </source>
</reference>
<dbReference type="SUPFAM" id="SSF51197">
    <property type="entry name" value="Clavaminate synthase-like"/>
    <property type="match status" value="1"/>
</dbReference>
<dbReference type="SMART" id="SM00558">
    <property type="entry name" value="JmjC"/>
    <property type="match status" value="1"/>
</dbReference>
<evidence type="ECO:0000313" key="3">
    <source>
        <dbReference type="Proteomes" id="UP000318571"/>
    </source>
</evidence>
<dbReference type="Gene3D" id="2.60.120.650">
    <property type="entry name" value="Cupin"/>
    <property type="match status" value="1"/>
</dbReference>
<dbReference type="OMA" id="RYITRIM"/>
<dbReference type="InterPro" id="IPR041667">
    <property type="entry name" value="Cupin_8"/>
</dbReference>